<dbReference type="GO" id="GO:0043165">
    <property type="term" value="P:Gram-negative-bacterium-type cell outer membrane assembly"/>
    <property type="evidence" value="ECO:0007669"/>
    <property type="project" value="TreeGrafter"/>
</dbReference>
<keyword evidence="5" id="KW-0677">Repeat</keyword>
<dbReference type="PANTHER" id="PTHR12815:SF23">
    <property type="entry name" value="OUTER MEMBRANE PROTEIN ASSEMBLY FACTOR BAMA"/>
    <property type="match status" value="1"/>
</dbReference>
<dbReference type="EMBL" id="UOFX01000056">
    <property type="protein sequence ID" value="VAX09691.1"/>
    <property type="molecule type" value="Genomic_DNA"/>
</dbReference>
<keyword evidence="4" id="KW-0732">Signal</keyword>
<feature type="domain" description="POTRA" evidence="8">
    <location>
        <begin position="351"/>
        <end position="425"/>
    </location>
</feature>
<evidence type="ECO:0000259" key="8">
    <source>
        <dbReference type="PROSITE" id="PS51779"/>
    </source>
</evidence>
<dbReference type="Gene3D" id="3.10.20.310">
    <property type="entry name" value="membrane protein fhac"/>
    <property type="match status" value="5"/>
</dbReference>
<evidence type="ECO:0000256" key="4">
    <source>
        <dbReference type="ARBA" id="ARBA00022729"/>
    </source>
</evidence>
<keyword evidence="7" id="KW-0998">Cell outer membrane</keyword>
<evidence type="ECO:0000256" key="3">
    <source>
        <dbReference type="ARBA" id="ARBA00022692"/>
    </source>
</evidence>
<dbReference type="InterPro" id="IPR000184">
    <property type="entry name" value="Bac_surfAg_D15"/>
</dbReference>
<organism evidence="9">
    <name type="scientific">hydrothermal vent metagenome</name>
    <dbReference type="NCBI Taxonomy" id="652676"/>
    <lineage>
        <taxon>unclassified sequences</taxon>
        <taxon>metagenomes</taxon>
        <taxon>ecological metagenomes</taxon>
    </lineage>
</organism>
<dbReference type="FunFam" id="3.10.20.310:FF:000002">
    <property type="entry name" value="Outer membrane protein assembly factor BamA"/>
    <property type="match status" value="1"/>
</dbReference>
<dbReference type="PANTHER" id="PTHR12815">
    <property type="entry name" value="SORTING AND ASSEMBLY MACHINERY SAMM50 PROTEIN FAMILY MEMBER"/>
    <property type="match status" value="1"/>
</dbReference>
<dbReference type="AlphaFoldDB" id="A0A3B1B663"/>
<keyword evidence="6" id="KW-0472">Membrane</keyword>
<dbReference type="Pfam" id="PF01103">
    <property type="entry name" value="Omp85"/>
    <property type="match status" value="1"/>
</dbReference>
<dbReference type="GO" id="GO:0051205">
    <property type="term" value="P:protein insertion into membrane"/>
    <property type="evidence" value="ECO:0007669"/>
    <property type="project" value="TreeGrafter"/>
</dbReference>
<dbReference type="FunFam" id="3.10.20.310:FF:000003">
    <property type="entry name" value="Outer membrane protein assembly factor BamA"/>
    <property type="match status" value="1"/>
</dbReference>
<evidence type="ECO:0000256" key="2">
    <source>
        <dbReference type="ARBA" id="ARBA00022452"/>
    </source>
</evidence>
<dbReference type="Gene3D" id="2.40.160.50">
    <property type="entry name" value="membrane protein fhac: a member of the omp85/tpsb transporter family"/>
    <property type="match status" value="1"/>
</dbReference>
<dbReference type="InterPro" id="IPR010827">
    <property type="entry name" value="BamA/TamA_POTRA"/>
</dbReference>
<keyword evidence="2" id="KW-1134">Transmembrane beta strand</keyword>
<evidence type="ECO:0000313" key="9">
    <source>
        <dbReference type="EMBL" id="VAX09691.1"/>
    </source>
</evidence>
<evidence type="ECO:0000256" key="7">
    <source>
        <dbReference type="ARBA" id="ARBA00023237"/>
    </source>
</evidence>
<accession>A0A3B1B663</accession>
<evidence type="ECO:0000256" key="1">
    <source>
        <dbReference type="ARBA" id="ARBA00004370"/>
    </source>
</evidence>
<dbReference type="InterPro" id="IPR034746">
    <property type="entry name" value="POTRA"/>
</dbReference>
<comment type="subcellular location">
    <subcellularLocation>
        <location evidence="1">Membrane</location>
    </subcellularLocation>
</comment>
<feature type="domain" description="POTRA" evidence="8">
    <location>
        <begin position="28"/>
        <end position="95"/>
    </location>
</feature>
<dbReference type="NCBIfam" id="TIGR03303">
    <property type="entry name" value="OM_YaeT"/>
    <property type="match status" value="1"/>
</dbReference>
<feature type="domain" description="POTRA" evidence="8">
    <location>
        <begin position="96"/>
        <end position="176"/>
    </location>
</feature>
<dbReference type="InterPro" id="IPR039910">
    <property type="entry name" value="D15-like"/>
</dbReference>
<dbReference type="InterPro" id="IPR023707">
    <property type="entry name" value="OM_assembly_BamA"/>
</dbReference>
<dbReference type="PROSITE" id="PS51779">
    <property type="entry name" value="POTRA"/>
    <property type="match status" value="4"/>
</dbReference>
<dbReference type="HAMAP" id="MF_01430">
    <property type="entry name" value="OM_assembly_BamA"/>
    <property type="match status" value="1"/>
</dbReference>
<evidence type="ECO:0000256" key="6">
    <source>
        <dbReference type="ARBA" id="ARBA00023136"/>
    </source>
</evidence>
<gene>
    <name evidence="9" type="ORF">MNBD_GAMMA26-1155</name>
</gene>
<sequence length="766" mass="85378">MVLAPKFSAKLAFFCALLLPFSAMADIFVIQDIRVEGLQRISAGTVFNYMPVTVGQEIEEAQTAEVIRALYKTGFFKDVRLERDGDVLVIFVSERPAVASIDFSGNEALETEKLIEALKDIGLAEGRVFNRSVLDKIEQELRRQYFSQGKYGVKLTSTVTPLERNRVGIAIDISEGKAATIKNINIVGNAAFEDDDLLDVFNLSTGGWLSFYTKNDQYSRQQLSGDLEVLRSFYLDRGYINFKIESTQVSITPDKKDIYITINVSEGDVYTISDIKLAGELVVPKEEMFGLIHLTRGHVFSRKMVVGSSERINALLGDHGYAFANVNSIPEMDDEKHQVSITYFVDPGKRVYVRRINLRGNTRTRDRVLRREMRQMESAWFSAGNVSLSRDRLERLSFFENVTVETPPVPGSTDQVDVNVTVKEKPAGNLMAGIGFSQSQGITFNTSVAQANFLGTGKNVTLAFNTSSSNTLYQLAYTNPYYTIDGISRGFNLKYRQTEFDELDTADYSTDVMIAGVNFGIPIGEFDRVFFTFDIENTDFQAASDASNEIAEFEAEHGSNLLDYKAGVSWVYDSRNSIMFPTRGGTQRAHAEVTFPGSDLEYYKVSYKRQQYFPLSKIFTLGMKGHIGYGDGYAGTERLPFYENFFAGGFRSVRGYATNTLGRRDSKDEALGANLALTGGAEIYFKAPFTLAEKSLRLSVFTDAGNVFNMDDGAEGFEADEIRYSAGMSAVWVSPMGLLTFSLAQPLNTSSKDETESFQFNFGSSF</sequence>
<name>A0A3B1B663_9ZZZZ</name>
<reference evidence="9" key="1">
    <citation type="submission" date="2018-06" db="EMBL/GenBank/DDBJ databases">
        <authorList>
            <person name="Zhirakovskaya E."/>
        </authorList>
    </citation>
    <scope>NUCLEOTIDE SEQUENCE</scope>
</reference>
<proteinExistence type="inferred from homology"/>
<keyword evidence="3" id="KW-0812">Transmembrane</keyword>
<dbReference type="Pfam" id="PF07244">
    <property type="entry name" value="POTRA"/>
    <property type="match status" value="4"/>
</dbReference>
<evidence type="ECO:0000256" key="5">
    <source>
        <dbReference type="ARBA" id="ARBA00022737"/>
    </source>
</evidence>
<dbReference type="PIRSF" id="PIRSF006076">
    <property type="entry name" value="OM_assembly_OMP85"/>
    <property type="match status" value="1"/>
</dbReference>
<feature type="domain" description="POTRA" evidence="8">
    <location>
        <begin position="179"/>
        <end position="267"/>
    </location>
</feature>
<protein>
    <submittedName>
        <fullName evidence="9">Outer membrane protein assembly factor YaeT</fullName>
    </submittedName>
</protein>
<dbReference type="GO" id="GO:1990063">
    <property type="term" value="C:Bam protein complex"/>
    <property type="evidence" value="ECO:0007669"/>
    <property type="project" value="TreeGrafter"/>
</dbReference>